<evidence type="ECO:0000259" key="1">
    <source>
        <dbReference type="Pfam" id="PF00534"/>
    </source>
</evidence>
<dbReference type="Pfam" id="PF00534">
    <property type="entry name" value="Glycos_transf_1"/>
    <property type="match status" value="1"/>
</dbReference>
<gene>
    <name evidence="3" type="ORF">PbJCM13498_28180</name>
</gene>
<evidence type="ECO:0000313" key="3">
    <source>
        <dbReference type="EMBL" id="GET33955.1"/>
    </source>
</evidence>
<feature type="domain" description="Glycosyl transferase family 1" evidence="1">
    <location>
        <begin position="194"/>
        <end position="333"/>
    </location>
</feature>
<protein>
    <submittedName>
        <fullName evidence="3">Glycosyl transferase</fullName>
    </submittedName>
</protein>
<dbReference type="InterPro" id="IPR028098">
    <property type="entry name" value="Glyco_trans_4-like_N"/>
</dbReference>
<dbReference type="InterPro" id="IPR001296">
    <property type="entry name" value="Glyco_trans_1"/>
</dbReference>
<dbReference type="Gene3D" id="3.40.50.2000">
    <property type="entry name" value="Glycogen Phosphorylase B"/>
    <property type="match status" value="2"/>
</dbReference>
<dbReference type="RefSeq" id="WP_025863825.1">
    <property type="nucleotide sequence ID" value="NZ_BLAX01000001.1"/>
</dbReference>
<dbReference type="OrthoDB" id="9792269at2"/>
<dbReference type="AlphaFoldDB" id="A0A5M4B1C4"/>
<evidence type="ECO:0000313" key="4">
    <source>
        <dbReference type="Proteomes" id="UP000391834"/>
    </source>
</evidence>
<keyword evidence="3" id="KW-0808">Transferase</keyword>
<keyword evidence="4" id="KW-1185">Reference proteome</keyword>
<dbReference type="PANTHER" id="PTHR45947:SF3">
    <property type="entry name" value="SULFOQUINOVOSYL TRANSFERASE SQD2"/>
    <property type="match status" value="1"/>
</dbReference>
<dbReference type="PANTHER" id="PTHR45947">
    <property type="entry name" value="SULFOQUINOVOSYL TRANSFERASE SQD2"/>
    <property type="match status" value="1"/>
</dbReference>
<dbReference type="GO" id="GO:0016757">
    <property type="term" value="F:glycosyltransferase activity"/>
    <property type="evidence" value="ECO:0007669"/>
    <property type="project" value="InterPro"/>
</dbReference>
<feature type="domain" description="Glycosyltransferase subfamily 4-like N-terminal" evidence="2">
    <location>
        <begin position="16"/>
        <end position="175"/>
    </location>
</feature>
<accession>A0A5M4B1C4</accession>
<dbReference type="EMBL" id="BLAX01000001">
    <property type="protein sequence ID" value="GET33955.1"/>
    <property type="molecule type" value="Genomic_DNA"/>
</dbReference>
<dbReference type="Pfam" id="PF13439">
    <property type="entry name" value="Glyco_transf_4"/>
    <property type="match status" value="1"/>
</dbReference>
<proteinExistence type="predicted"/>
<name>A0A5M4B1C4_9BACT</name>
<dbReference type="InterPro" id="IPR050194">
    <property type="entry name" value="Glycosyltransferase_grp1"/>
</dbReference>
<dbReference type="Proteomes" id="UP000391834">
    <property type="component" value="Unassembled WGS sequence"/>
</dbReference>
<dbReference type="CDD" id="cd03801">
    <property type="entry name" value="GT4_PimA-like"/>
    <property type="match status" value="1"/>
</dbReference>
<organism evidence="3 4">
    <name type="scientific">Prolixibacter bellariivorans</name>
    <dbReference type="NCBI Taxonomy" id="314319"/>
    <lineage>
        <taxon>Bacteria</taxon>
        <taxon>Pseudomonadati</taxon>
        <taxon>Bacteroidota</taxon>
        <taxon>Bacteroidia</taxon>
        <taxon>Marinilabiliales</taxon>
        <taxon>Prolixibacteraceae</taxon>
        <taxon>Prolixibacter</taxon>
    </lineage>
</organism>
<dbReference type="SUPFAM" id="SSF53756">
    <property type="entry name" value="UDP-Glycosyltransferase/glycogen phosphorylase"/>
    <property type="match status" value="1"/>
</dbReference>
<evidence type="ECO:0000259" key="2">
    <source>
        <dbReference type="Pfam" id="PF13439"/>
    </source>
</evidence>
<reference evidence="3 4" key="1">
    <citation type="submission" date="2019-10" db="EMBL/GenBank/DDBJ databases">
        <title>Prolixibacter strains distinguished by the presence of nitrate reductase genes were adept at nitrate-dependent anaerobic corrosion of metallic iron and carbon steel.</title>
        <authorList>
            <person name="Iino T."/>
            <person name="Shono N."/>
            <person name="Ito K."/>
            <person name="Nakamura R."/>
            <person name="Sueoka K."/>
            <person name="Harayama S."/>
            <person name="Ohkuma M."/>
        </authorList>
    </citation>
    <scope>NUCLEOTIDE SEQUENCE [LARGE SCALE GENOMIC DNA]</scope>
    <source>
        <strain evidence="3 4">JCM 13498</strain>
    </source>
</reference>
<comment type="caution">
    <text evidence="3">The sequence shown here is derived from an EMBL/GenBank/DDBJ whole genome shotgun (WGS) entry which is preliminary data.</text>
</comment>
<sequence length="371" mass="42004">MKIFVTGTRGIPGIQGGVETHCEELYPRLVNMGHDVTISCRKSYQNNHNTTSYKGVKLVYIPSIQQKSLEAFFHTFLSVIYARSESPDLIHIHAVGPSIMAPIARLLGLKVIVTNHGADYDRQKWGRFAKFILRTGEKLGTLYANQVIAISEPIRQTLRVKYKRNNINLIFNGVNKPEKARKTNFLDSSGIVPGKYLLAAGRFVPEKGFVDLIKAWEKLPGTKPQLVIAGDSDHETKYSREIKTLSKKNGVILTGFVKGEKLNQLFTFARMFIMPSYHEGLPIALLEALSYDLDVIVSDIPANKEIKLKASNFFPVGNVVALTQAMENKLNVPQKQNYSFLEKEYNWDLIASQTEYVYKYYYQNTSMIAQR</sequence>